<comment type="caution">
    <text evidence="2">The sequence shown here is derived from an EMBL/GenBank/DDBJ whole genome shotgun (WGS) entry which is preliminary data.</text>
</comment>
<proteinExistence type="predicted"/>
<keyword evidence="3" id="KW-1185">Reference proteome</keyword>
<feature type="compositionally biased region" description="Low complexity" evidence="1">
    <location>
        <begin position="232"/>
        <end position="245"/>
    </location>
</feature>
<evidence type="ECO:0000313" key="2">
    <source>
        <dbReference type="EMBL" id="TWF72861.1"/>
    </source>
</evidence>
<sequence length="276" mass="28696">MSDRDSHPAHHPILVVDIENSSGRPADVRLRLQRDTADLVGFVLAEAGTDPRSCTIDERGDGALVVLPSGSAKTALTDACLHQLPGRLGRLARQHTELARLRLRIALHAGELVRTAQGSWLGDAVDQTFRLADSPLVKEALAAAPEALMALVVSESWFDGVVRPGLCAAREQDFRPLSFTSHGRRFDARLALPGAAPTVQPPAGNGTLRAQPDVKAEPAPAPEAEPTPAPAPAAVAAPAHGAPDASGSVTMRAEVSGGGSVFQAAGDQTINLGGEK</sequence>
<dbReference type="InterPro" id="IPR029787">
    <property type="entry name" value="Nucleotide_cyclase"/>
</dbReference>
<organism evidence="2 3">
    <name type="scientific">Kitasatospora viridis</name>
    <dbReference type="NCBI Taxonomy" id="281105"/>
    <lineage>
        <taxon>Bacteria</taxon>
        <taxon>Bacillati</taxon>
        <taxon>Actinomycetota</taxon>
        <taxon>Actinomycetes</taxon>
        <taxon>Kitasatosporales</taxon>
        <taxon>Streptomycetaceae</taxon>
        <taxon>Kitasatospora</taxon>
    </lineage>
</organism>
<dbReference type="OrthoDB" id="3482507at2"/>
<dbReference type="AlphaFoldDB" id="A0A561SDB7"/>
<reference evidence="2 3" key="1">
    <citation type="submission" date="2019-06" db="EMBL/GenBank/DDBJ databases">
        <title>Sequencing the genomes of 1000 actinobacteria strains.</title>
        <authorList>
            <person name="Klenk H.-P."/>
        </authorList>
    </citation>
    <scope>NUCLEOTIDE SEQUENCE [LARGE SCALE GENOMIC DNA]</scope>
    <source>
        <strain evidence="2 3">DSM 44826</strain>
    </source>
</reference>
<dbReference type="EMBL" id="VIWT01000006">
    <property type="protein sequence ID" value="TWF72861.1"/>
    <property type="molecule type" value="Genomic_DNA"/>
</dbReference>
<dbReference type="RefSeq" id="WP_145910864.1">
    <property type="nucleotide sequence ID" value="NZ_BAAAMZ010000001.1"/>
</dbReference>
<feature type="region of interest" description="Disordered" evidence="1">
    <location>
        <begin position="194"/>
        <end position="252"/>
    </location>
</feature>
<name>A0A561SDB7_9ACTN</name>
<dbReference type="Proteomes" id="UP000317940">
    <property type="component" value="Unassembled WGS sequence"/>
</dbReference>
<feature type="compositionally biased region" description="Pro residues" evidence="1">
    <location>
        <begin position="219"/>
        <end position="231"/>
    </location>
</feature>
<accession>A0A561SDB7</accession>
<protein>
    <submittedName>
        <fullName evidence="2">Uncharacterized protein</fullName>
    </submittedName>
</protein>
<evidence type="ECO:0000313" key="3">
    <source>
        <dbReference type="Proteomes" id="UP000317940"/>
    </source>
</evidence>
<dbReference type="Gene3D" id="3.30.70.1230">
    <property type="entry name" value="Nucleotide cyclase"/>
    <property type="match status" value="1"/>
</dbReference>
<gene>
    <name evidence="2" type="ORF">FHX73_1612</name>
</gene>
<evidence type="ECO:0000256" key="1">
    <source>
        <dbReference type="SAM" id="MobiDB-lite"/>
    </source>
</evidence>
<dbReference type="SUPFAM" id="SSF55073">
    <property type="entry name" value="Nucleotide cyclase"/>
    <property type="match status" value="1"/>
</dbReference>